<sequence>MDEIKACEKLDLKNEQTLRRIEEVRAEIAESRRKIEEFNQGNIFFKQRMDATDRETQAFQRQKGTSHLSMQLNQRAIELAKEKLARLTVSNAKMSKENTTCSLEWREHIEAGEKVLARTKALYKNAPWILDADSEKMSISAATKEAEKVWAALKTSFEAISDDGMPDEENFMQQMTIIRRLGNKIQRNNREWLKIFPKKPKRHSVVSMIDAGALLNDSLAELEEDLREDHVDENQNSVVNPLPRTPIPFKRKAEESRVSSFVKRAKLDEGDRPVQHVTFAEPIQEDFALEAKNVRFQAVARNSCP</sequence>
<keyword evidence="1" id="KW-0175">Coiled coil</keyword>
<protein>
    <submittedName>
        <fullName evidence="2">Uncharacterized protein</fullName>
    </submittedName>
</protein>
<organism evidence="2 3">
    <name type="scientific">Steinernema carpocapsae</name>
    <name type="common">Entomopathogenic nematode</name>
    <dbReference type="NCBI Taxonomy" id="34508"/>
    <lineage>
        <taxon>Eukaryota</taxon>
        <taxon>Metazoa</taxon>
        <taxon>Ecdysozoa</taxon>
        <taxon>Nematoda</taxon>
        <taxon>Chromadorea</taxon>
        <taxon>Rhabditida</taxon>
        <taxon>Tylenchina</taxon>
        <taxon>Panagrolaimomorpha</taxon>
        <taxon>Strongyloidoidea</taxon>
        <taxon>Steinernematidae</taxon>
        <taxon>Steinernema</taxon>
    </lineage>
</organism>
<gene>
    <name evidence="2" type="ORF">L596_014184</name>
</gene>
<feature type="coiled-coil region" evidence="1">
    <location>
        <begin position="7"/>
        <end position="41"/>
    </location>
</feature>
<reference evidence="2 3" key="2">
    <citation type="journal article" date="2019" name="G3 (Bethesda)">
        <title>Hybrid Assembly of the Genome of the Entomopathogenic Nematode Steinernema carpocapsae Identifies the X-Chromosome.</title>
        <authorList>
            <person name="Serra L."/>
            <person name="Macchietto M."/>
            <person name="Macias-Munoz A."/>
            <person name="McGill C.J."/>
            <person name="Rodriguez I.M."/>
            <person name="Rodriguez B."/>
            <person name="Murad R."/>
            <person name="Mortazavi A."/>
        </authorList>
    </citation>
    <scope>NUCLEOTIDE SEQUENCE [LARGE SCALE GENOMIC DNA]</scope>
    <source>
        <strain evidence="2 3">ALL</strain>
    </source>
</reference>
<name>A0A4U5NBZ3_STECR</name>
<proteinExistence type="predicted"/>
<dbReference type="Proteomes" id="UP000298663">
    <property type="component" value="Unassembled WGS sequence"/>
</dbReference>
<comment type="caution">
    <text evidence="2">The sequence shown here is derived from an EMBL/GenBank/DDBJ whole genome shotgun (WGS) entry which is preliminary data.</text>
</comment>
<dbReference type="AlphaFoldDB" id="A0A4U5NBZ3"/>
<evidence type="ECO:0000313" key="3">
    <source>
        <dbReference type="Proteomes" id="UP000298663"/>
    </source>
</evidence>
<evidence type="ECO:0000313" key="2">
    <source>
        <dbReference type="EMBL" id="TKR80050.1"/>
    </source>
</evidence>
<accession>A0A4U5NBZ3</accession>
<keyword evidence="3" id="KW-1185">Reference proteome</keyword>
<dbReference type="EMBL" id="AZBU02000004">
    <property type="protein sequence ID" value="TKR80050.1"/>
    <property type="molecule type" value="Genomic_DNA"/>
</dbReference>
<reference evidence="2 3" key="1">
    <citation type="journal article" date="2015" name="Genome Biol.">
        <title>Comparative genomics of Steinernema reveals deeply conserved gene regulatory networks.</title>
        <authorList>
            <person name="Dillman A.R."/>
            <person name="Macchietto M."/>
            <person name="Porter C.F."/>
            <person name="Rogers A."/>
            <person name="Williams B."/>
            <person name="Antoshechkin I."/>
            <person name="Lee M.M."/>
            <person name="Goodwin Z."/>
            <person name="Lu X."/>
            <person name="Lewis E.E."/>
            <person name="Goodrich-Blair H."/>
            <person name="Stock S.P."/>
            <person name="Adams B.J."/>
            <person name="Sternberg P.W."/>
            <person name="Mortazavi A."/>
        </authorList>
    </citation>
    <scope>NUCLEOTIDE SEQUENCE [LARGE SCALE GENOMIC DNA]</scope>
    <source>
        <strain evidence="2 3">ALL</strain>
    </source>
</reference>
<dbReference type="OrthoDB" id="10636511at2759"/>
<evidence type="ECO:0000256" key="1">
    <source>
        <dbReference type="SAM" id="Coils"/>
    </source>
</evidence>